<dbReference type="SUPFAM" id="SSF55856">
    <property type="entry name" value="Cytochrome b5-like heme/steroid binding domain"/>
    <property type="match status" value="1"/>
</dbReference>
<sequence length="119" mass="13232">MEEVKRYTRAEVAVNNGKGGKPVWLIYKDKVYDVTNYLVEHPGGDAVIMEEAGTDCTEAFDSEHSKEALTLLTKHKIGELVEEEKRYDENGKKKKRVISAAPDGPSRSCMSRITCGLIG</sequence>
<keyword evidence="2 5" id="KW-0479">Metal-binding</keyword>
<dbReference type="EMBL" id="FZQP02000196">
    <property type="protein sequence ID" value="VVC87806.1"/>
    <property type="molecule type" value="Genomic_DNA"/>
</dbReference>
<dbReference type="GO" id="GO:0046872">
    <property type="term" value="F:metal ion binding"/>
    <property type="evidence" value="ECO:0007669"/>
    <property type="project" value="UniProtKB-UniRule"/>
</dbReference>
<dbReference type="Gene3D" id="3.10.120.10">
    <property type="entry name" value="Cytochrome b5-like heme/steroid binding domain"/>
    <property type="match status" value="1"/>
</dbReference>
<reference evidence="7 8" key="1">
    <citation type="submission" date="2017-07" db="EMBL/GenBank/DDBJ databases">
        <authorList>
            <person name="Talla V."/>
            <person name="Backstrom N."/>
        </authorList>
    </citation>
    <scope>NUCLEOTIDE SEQUENCE [LARGE SCALE GENOMIC DNA]</scope>
</reference>
<dbReference type="PROSITE" id="PS50255">
    <property type="entry name" value="CYTOCHROME_B5_2"/>
    <property type="match status" value="1"/>
</dbReference>
<gene>
    <name evidence="7" type="ORF">LSINAPIS_LOCUS1331</name>
</gene>
<evidence type="ECO:0000256" key="5">
    <source>
        <dbReference type="RuleBase" id="RU362121"/>
    </source>
</evidence>
<dbReference type="InterPro" id="IPR018506">
    <property type="entry name" value="Cyt_B5_heme-BS"/>
</dbReference>
<evidence type="ECO:0000256" key="3">
    <source>
        <dbReference type="ARBA" id="ARBA00023004"/>
    </source>
</evidence>
<dbReference type="Proteomes" id="UP000324832">
    <property type="component" value="Unassembled WGS sequence"/>
</dbReference>
<dbReference type="PANTHER" id="PTHR19359">
    <property type="entry name" value="CYTOCHROME B5"/>
    <property type="match status" value="1"/>
</dbReference>
<dbReference type="PRINTS" id="PR00363">
    <property type="entry name" value="CYTOCHROMEB5"/>
</dbReference>
<evidence type="ECO:0000256" key="4">
    <source>
        <dbReference type="ARBA" id="ARBA00038168"/>
    </source>
</evidence>
<organism evidence="7 8">
    <name type="scientific">Leptidea sinapis</name>
    <dbReference type="NCBI Taxonomy" id="189913"/>
    <lineage>
        <taxon>Eukaryota</taxon>
        <taxon>Metazoa</taxon>
        <taxon>Ecdysozoa</taxon>
        <taxon>Arthropoda</taxon>
        <taxon>Hexapoda</taxon>
        <taxon>Insecta</taxon>
        <taxon>Pterygota</taxon>
        <taxon>Neoptera</taxon>
        <taxon>Endopterygota</taxon>
        <taxon>Lepidoptera</taxon>
        <taxon>Glossata</taxon>
        <taxon>Ditrysia</taxon>
        <taxon>Papilionoidea</taxon>
        <taxon>Pieridae</taxon>
        <taxon>Dismorphiinae</taxon>
        <taxon>Leptidea</taxon>
    </lineage>
</organism>
<dbReference type="PROSITE" id="PS00191">
    <property type="entry name" value="CYTOCHROME_B5_1"/>
    <property type="match status" value="1"/>
</dbReference>
<keyword evidence="3 5" id="KW-0408">Iron</keyword>
<dbReference type="InterPro" id="IPR036400">
    <property type="entry name" value="Cyt_B5-like_heme/steroid_sf"/>
</dbReference>
<dbReference type="SMART" id="SM01117">
    <property type="entry name" value="Cyt-b5"/>
    <property type="match status" value="1"/>
</dbReference>
<keyword evidence="1 5" id="KW-0349">Heme</keyword>
<feature type="domain" description="Cytochrome b5 heme-binding" evidence="6">
    <location>
        <begin position="4"/>
        <end position="81"/>
    </location>
</feature>
<accession>A0A5E4PRV6</accession>
<evidence type="ECO:0000256" key="1">
    <source>
        <dbReference type="ARBA" id="ARBA00022617"/>
    </source>
</evidence>
<dbReference type="FunFam" id="3.10.120.10:FF:000007">
    <property type="entry name" value="Sulfite oxidase, mitochondrial"/>
    <property type="match status" value="1"/>
</dbReference>
<dbReference type="GO" id="GO:0020037">
    <property type="term" value="F:heme binding"/>
    <property type="evidence" value="ECO:0007669"/>
    <property type="project" value="UniProtKB-UniRule"/>
</dbReference>
<proteinExistence type="inferred from homology"/>
<dbReference type="Pfam" id="PF00173">
    <property type="entry name" value="Cyt-b5"/>
    <property type="match status" value="1"/>
</dbReference>
<dbReference type="GO" id="GO:0016020">
    <property type="term" value="C:membrane"/>
    <property type="evidence" value="ECO:0007669"/>
    <property type="project" value="TreeGrafter"/>
</dbReference>
<dbReference type="InterPro" id="IPR001199">
    <property type="entry name" value="Cyt_B5-like_heme/steroid-bd"/>
</dbReference>
<name>A0A5E4PRV6_9NEOP</name>
<keyword evidence="8" id="KW-1185">Reference proteome</keyword>
<protein>
    <recommendedName>
        <fullName evidence="6">Cytochrome b5 heme-binding domain-containing protein</fullName>
    </recommendedName>
</protein>
<evidence type="ECO:0000256" key="2">
    <source>
        <dbReference type="ARBA" id="ARBA00022723"/>
    </source>
</evidence>
<dbReference type="AlphaFoldDB" id="A0A5E4PRV6"/>
<evidence type="ECO:0000313" key="8">
    <source>
        <dbReference type="Proteomes" id="UP000324832"/>
    </source>
</evidence>
<evidence type="ECO:0000259" key="6">
    <source>
        <dbReference type="PROSITE" id="PS50255"/>
    </source>
</evidence>
<comment type="similarity">
    <text evidence="4 5">Belongs to the cytochrome b5 family.</text>
</comment>
<dbReference type="InterPro" id="IPR050668">
    <property type="entry name" value="Cytochrome_b5"/>
</dbReference>
<evidence type="ECO:0000313" key="7">
    <source>
        <dbReference type="EMBL" id="VVC87806.1"/>
    </source>
</evidence>